<reference evidence="2 3" key="1">
    <citation type="journal article" date="2014" name="BMC Genomics">
        <title>Genome sequencing of four Aureobasidium pullulans varieties: biotechnological potential, stress tolerance, and description of new species.</title>
        <authorList>
            <person name="Gostin Ar C."/>
            <person name="Ohm R.A."/>
            <person name="Kogej T."/>
            <person name="Sonjak S."/>
            <person name="Turk M."/>
            <person name="Zajc J."/>
            <person name="Zalar P."/>
            <person name="Grube M."/>
            <person name="Sun H."/>
            <person name="Han J."/>
            <person name="Sharma A."/>
            <person name="Chiniquy J."/>
            <person name="Ngan C.Y."/>
            <person name="Lipzen A."/>
            <person name="Barry K."/>
            <person name="Grigoriev I.V."/>
            <person name="Gunde-Cimerman N."/>
        </authorList>
    </citation>
    <scope>NUCLEOTIDE SEQUENCE [LARGE SCALE GENOMIC DNA]</scope>
    <source>
        <strain evidence="2 3">CBS 147.97</strain>
    </source>
</reference>
<dbReference type="EMBL" id="KL584702">
    <property type="protein sequence ID" value="KEQ78107.1"/>
    <property type="molecule type" value="Genomic_DNA"/>
</dbReference>
<feature type="region of interest" description="Disordered" evidence="1">
    <location>
        <begin position="67"/>
        <end position="105"/>
    </location>
</feature>
<sequence>MSGKDHIQAPQDDDDKINRTLRENLPENINEVDLGAKDQKGLLSFIGDPLGKGVQKVVSPVGNLVGGTGDRMAGFTKQDEKQKSGGESYEKFGGKEQNAGNPLGL</sequence>
<dbReference type="Proteomes" id="UP000027730">
    <property type="component" value="Unassembled WGS sequence"/>
</dbReference>
<dbReference type="AlphaFoldDB" id="A0A074X7X7"/>
<evidence type="ECO:0000313" key="2">
    <source>
        <dbReference type="EMBL" id="KEQ78107.1"/>
    </source>
</evidence>
<protein>
    <submittedName>
        <fullName evidence="2">Uncharacterized protein</fullName>
    </submittedName>
</protein>
<proteinExistence type="predicted"/>
<dbReference type="GeneID" id="25412921"/>
<keyword evidence="3" id="KW-1185">Reference proteome</keyword>
<gene>
    <name evidence="2" type="ORF">M436DRAFT_60041</name>
</gene>
<organism evidence="2 3">
    <name type="scientific">Aureobasidium namibiae CBS 147.97</name>
    <dbReference type="NCBI Taxonomy" id="1043004"/>
    <lineage>
        <taxon>Eukaryota</taxon>
        <taxon>Fungi</taxon>
        <taxon>Dikarya</taxon>
        <taxon>Ascomycota</taxon>
        <taxon>Pezizomycotina</taxon>
        <taxon>Dothideomycetes</taxon>
        <taxon>Dothideomycetidae</taxon>
        <taxon>Dothideales</taxon>
        <taxon>Saccotheciaceae</taxon>
        <taxon>Aureobasidium</taxon>
    </lineage>
</organism>
<name>A0A074X7X7_9PEZI</name>
<dbReference type="OrthoDB" id="3880731at2759"/>
<feature type="compositionally biased region" description="Basic and acidic residues" evidence="1">
    <location>
        <begin position="77"/>
        <end position="94"/>
    </location>
</feature>
<dbReference type="HOGENOM" id="CLU_174156_0_0_1"/>
<evidence type="ECO:0000256" key="1">
    <source>
        <dbReference type="SAM" id="MobiDB-lite"/>
    </source>
</evidence>
<accession>A0A074X7X7</accession>
<dbReference type="RefSeq" id="XP_013432144.1">
    <property type="nucleotide sequence ID" value="XM_013576690.1"/>
</dbReference>
<evidence type="ECO:0000313" key="3">
    <source>
        <dbReference type="Proteomes" id="UP000027730"/>
    </source>
</evidence>